<organism evidence="3">
    <name type="scientific">viral metagenome</name>
    <dbReference type="NCBI Taxonomy" id="1070528"/>
    <lineage>
        <taxon>unclassified sequences</taxon>
        <taxon>metagenomes</taxon>
        <taxon>organismal metagenomes</taxon>
    </lineage>
</organism>
<keyword evidence="2" id="KW-0812">Transmembrane</keyword>
<evidence type="ECO:0000256" key="2">
    <source>
        <dbReference type="SAM" id="Phobius"/>
    </source>
</evidence>
<keyword evidence="2" id="KW-0472">Membrane</keyword>
<dbReference type="EMBL" id="MN739613">
    <property type="protein sequence ID" value="QHT15774.1"/>
    <property type="molecule type" value="Genomic_DNA"/>
</dbReference>
<reference evidence="3" key="1">
    <citation type="journal article" date="2020" name="Nature">
        <title>Giant virus diversity and host interactions through global metagenomics.</title>
        <authorList>
            <person name="Schulz F."/>
            <person name="Roux S."/>
            <person name="Paez-Espino D."/>
            <person name="Jungbluth S."/>
            <person name="Walsh D.A."/>
            <person name="Denef V.J."/>
            <person name="McMahon K.D."/>
            <person name="Konstantinidis K.T."/>
            <person name="Eloe-Fadrosh E.A."/>
            <person name="Kyrpides N.C."/>
            <person name="Woyke T."/>
        </authorList>
    </citation>
    <scope>NUCLEOTIDE SEQUENCE</scope>
    <source>
        <strain evidence="3">GVMAG-M-3300023174-176</strain>
    </source>
</reference>
<keyword evidence="2" id="KW-1133">Transmembrane helix</keyword>
<sequence>MSVDAIAIALYNKLEPLIGEPGWQSVNGQIQRKLMDLNIYKKYPDLGESITRNGLVAAINQTITDSKEKENVYTIILAILNAINIEYIVSIKIDGGRRRAKSRRRGKSRKQTKRSKRRRSV</sequence>
<dbReference type="AlphaFoldDB" id="A0A6C0DHQ7"/>
<protein>
    <submittedName>
        <fullName evidence="3">Uncharacterized protein</fullName>
    </submittedName>
</protein>
<name>A0A6C0DHQ7_9ZZZZ</name>
<feature type="compositionally biased region" description="Basic residues" evidence="1">
    <location>
        <begin position="98"/>
        <end position="121"/>
    </location>
</feature>
<feature type="transmembrane region" description="Helical" evidence="2">
    <location>
        <begin position="72"/>
        <end position="93"/>
    </location>
</feature>
<evidence type="ECO:0000256" key="1">
    <source>
        <dbReference type="SAM" id="MobiDB-lite"/>
    </source>
</evidence>
<evidence type="ECO:0000313" key="3">
    <source>
        <dbReference type="EMBL" id="QHT15774.1"/>
    </source>
</evidence>
<feature type="region of interest" description="Disordered" evidence="1">
    <location>
        <begin position="95"/>
        <end position="121"/>
    </location>
</feature>
<accession>A0A6C0DHQ7</accession>
<proteinExistence type="predicted"/>